<dbReference type="EMBL" id="WODC01000001">
    <property type="protein sequence ID" value="MUM76681.1"/>
    <property type="molecule type" value="Genomic_DNA"/>
</dbReference>
<evidence type="ECO:0000256" key="1">
    <source>
        <dbReference type="ARBA" id="ARBA00022485"/>
    </source>
</evidence>
<dbReference type="GO" id="GO:0051539">
    <property type="term" value="F:4 iron, 4 sulfur cluster binding"/>
    <property type="evidence" value="ECO:0007669"/>
    <property type="project" value="UniProtKB-KW"/>
</dbReference>
<proteinExistence type="predicted"/>
<keyword evidence="5" id="KW-0411">Iron-sulfur</keyword>
<dbReference type="GO" id="GO:0016491">
    <property type="term" value="F:oxidoreductase activity"/>
    <property type="evidence" value="ECO:0007669"/>
    <property type="project" value="UniProtKB-KW"/>
</dbReference>
<comment type="caution">
    <text evidence="6">The sequence shown here is derived from an EMBL/GenBank/DDBJ whole genome shotgun (WGS) entry which is preliminary data.</text>
</comment>
<keyword evidence="3" id="KW-0560">Oxidoreductase</keyword>
<dbReference type="PANTHER" id="PTHR43498">
    <property type="entry name" value="FERREDOXIN:COB-COM HETERODISULFIDE REDUCTASE SUBUNIT A"/>
    <property type="match status" value="1"/>
</dbReference>
<evidence type="ECO:0000256" key="4">
    <source>
        <dbReference type="ARBA" id="ARBA00023004"/>
    </source>
</evidence>
<dbReference type="InterPro" id="IPR036188">
    <property type="entry name" value="FAD/NAD-bd_sf"/>
</dbReference>
<sequence length="414" mass="44271">MKRMSNNSILVVGGGFAGITAALEAAEVGYEVYIVETNPYLGGRVAQLNQYFPKLCPPSCGLEIQFQRIKNNPKVKVLTMASVASVSGSAGDYDVKITQRPRHVNERCTACGDCEKAATTTVASEFDFGVGKRKVAYKTHPFMFPMRYVVDADNASDSELAAIKDACKYDAVDLDEQPKSIDLKVGAIVVATGWKPYDIAKLTNLGGGKVPNVVTNMQFERLAAPNGPTGGKILRPSDGAEPKRIAFVQCAGSRDQNHLNYCSYICCMASLKHVRYIRERSDANVTVYYIDLRTPGRYDKFKAITEADDKLSLVKGKVAAIVDDGTGNPVVTVENAVTGIKTDEKYDLVVLATGMEPSIAGLKVPAGAVDADGFVIDGNGIIAAGCAKQPFDVMKTAQSGTAAAMKAIKTVVGR</sequence>
<dbReference type="PRINTS" id="PR00368">
    <property type="entry name" value="FADPNR"/>
</dbReference>
<evidence type="ECO:0000313" key="6">
    <source>
        <dbReference type="EMBL" id="MUM76681.1"/>
    </source>
</evidence>
<evidence type="ECO:0000256" key="3">
    <source>
        <dbReference type="ARBA" id="ARBA00023002"/>
    </source>
</evidence>
<keyword evidence="7" id="KW-1185">Reference proteome</keyword>
<reference evidence="6 7" key="1">
    <citation type="submission" date="2019-11" db="EMBL/GenBank/DDBJ databases">
        <title>Pseudodesulfovibrio alkaliphilus, sp. nov., an alkaliphilic sulfate-reducing bacteria from mud volcano of Taman peninsula, Russia.</title>
        <authorList>
            <person name="Frolova A."/>
            <person name="Merkel A.Y."/>
            <person name="Slobodkin A.I."/>
        </authorList>
    </citation>
    <scope>NUCLEOTIDE SEQUENCE [LARGE SCALE GENOMIC DNA]</scope>
    <source>
        <strain evidence="6 7">F-1</strain>
    </source>
</reference>
<gene>
    <name evidence="6" type="ORF">GKC30_03425</name>
</gene>
<name>A0A7K1KL51_9BACT</name>
<dbReference type="Pfam" id="PF12831">
    <property type="entry name" value="FAD_oxidored"/>
    <property type="match status" value="1"/>
</dbReference>
<dbReference type="GO" id="GO:0046872">
    <property type="term" value="F:metal ion binding"/>
    <property type="evidence" value="ECO:0007669"/>
    <property type="project" value="UniProtKB-KW"/>
</dbReference>
<dbReference type="AlphaFoldDB" id="A0A7K1KL51"/>
<dbReference type="InterPro" id="IPR039650">
    <property type="entry name" value="HdrA-like"/>
</dbReference>
<dbReference type="SUPFAM" id="SSF51905">
    <property type="entry name" value="FAD/NAD(P)-binding domain"/>
    <property type="match status" value="1"/>
</dbReference>
<dbReference type="PANTHER" id="PTHR43498:SF1">
    <property type="entry name" value="COB--COM HETERODISULFIDE REDUCTASE IRON-SULFUR SUBUNIT A"/>
    <property type="match status" value="1"/>
</dbReference>
<keyword evidence="1" id="KW-0004">4Fe-4S</keyword>
<accession>A0A7K1KL51</accession>
<protein>
    <submittedName>
        <fullName evidence="6">FAD-dependent oxidoreductase</fullName>
    </submittedName>
</protein>
<evidence type="ECO:0000313" key="7">
    <source>
        <dbReference type="Proteomes" id="UP000461162"/>
    </source>
</evidence>
<evidence type="ECO:0000256" key="5">
    <source>
        <dbReference type="ARBA" id="ARBA00023014"/>
    </source>
</evidence>
<keyword evidence="2" id="KW-0479">Metal-binding</keyword>
<evidence type="ECO:0000256" key="2">
    <source>
        <dbReference type="ARBA" id="ARBA00022723"/>
    </source>
</evidence>
<dbReference type="Proteomes" id="UP000461162">
    <property type="component" value="Unassembled WGS sequence"/>
</dbReference>
<keyword evidence="4" id="KW-0408">Iron</keyword>
<organism evidence="6 7">
    <name type="scientific">Pseudodesulfovibrio alkaliphilus</name>
    <dbReference type="NCBI Taxonomy" id="2661613"/>
    <lineage>
        <taxon>Bacteria</taxon>
        <taxon>Pseudomonadati</taxon>
        <taxon>Thermodesulfobacteriota</taxon>
        <taxon>Desulfovibrionia</taxon>
        <taxon>Desulfovibrionales</taxon>
        <taxon>Desulfovibrionaceae</taxon>
    </lineage>
</organism>
<dbReference type="Gene3D" id="3.50.50.60">
    <property type="entry name" value="FAD/NAD(P)-binding domain"/>
    <property type="match status" value="1"/>
</dbReference>